<evidence type="ECO:0000313" key="1">
    <source>
        <dbReference type="EMBL" id="UVI29429.1"/>
    </source>
</evidence>
<organism evidence="1 2">
    <name type="scientific">Paenibacillus spongiae</name>
    <dbReference type="NCBI Taxonomy" id="2909671"/>
    <lineage>
        <taxon>Bacteria</taxon>
        <taxon>Bacillati</taxon>
        <taxon>Bacillota</taxon>
        <taxon>Bacilli</taxon>
        <taxon>Bacillales</taxon>
        <taxon>Paenibacillaceae</taxon>
        <taxon>Paenibacillus</taxon>
    </lineage>
</organism>
<name>A0ABY5S6Y7_9BACL</name>
<dbReference type="Pfam" id="PF13030">
    <property type="entry name" value="DUF3891"/>
    <property type="match status" value="1"/>
</dbReference>
<dbReference type="InterPro" id="IPR024992">
    <property type="entry name" value="DUF3891"/>
</dbReference>
<dbReference type="RefSeq" id="WP_258385518.1">
    <property type="nucleotide sequence ID" value="NZ_CP091430.1"/>
</dbReference>
<evidence type="ECO:0000313" key="2">
    <source>
        <dbReference type="Proteomes" id="UP001057877"/>
    </source>
</evidence>
<gene>
    <name evidence="1" type="ORF">L1F29_29085</name>
</gene>
<proteinExistence type="predicted"/>
<dbReference type="Proteomes" id="UP001057877">
    <property type="component" value="Chromosome"/>
</dbReference>
<dbReference type="EMBL" id="CP091430">
    <property type="protein sequence ID" value="UVI29429.1"/>
    <property type="molecule type" value="Genomic_DNA"/>
</dbReference>
<protein>
    <submittedName>
        <fullName evidence="1">DUF3891 family protein</fullName>
    </submittedName>
</protein>
<accession>A0ABY5S6Y7</accession>
<keyword evidence="2" id="KW-1185">Reference proteome</keyword>
<sequence>MIIRETEHHFVMTAQDEHAHFSGLIANHFADHLFIDPSYRSDTILAIHEHDRSWIRLDETPIWNDRIAVPFSFSDYPLLPKLILYRYGLDETESMNEYAGLLCSLHFSSFQDIRQSTRSECVEFIRHEAARQQRIKDKWKPLDDSMVSKHLKLLQLCDGISLYVCLNEPGAAKENEHPWYREGFDMQIDDRKLTAQWMNEERIMIDPFPFKEAFKAAIRSKHVAKDSIKQNGIDAAYKNTPFTEQIITFVGQS</sequence>
<reference evidence="1" key="1">
    <citation type="submission" date="2022-01" db="EMBL/GenBank/DDBJ databases">
        <title>Paenibacillus spongiae sp. nov., isolated from marine sponge.</title>
        <authorList>
            <person name="Li Z."/>
            <person name="Zhang M."/>
        </authorList>
    </citation>
    <scope>NUCLEOTIDE SEQUENCE</scope>
    <source>
        <strain evidence="1">PHS-Z3</strain>
    </source>
</reference>